<name>A0AAN9BFV8_9CAEN</name>
<dbReference type="InterPro" id="IPR001299">
    <property type="entry name" value="Ependymin"/>
</dbReference>
<evidence type="ECO:0000313" key="2">
    <source>
        <dbReference type="EMBL" id="KAK7105030.1"/>
    </source>
</evidence>
<gene>
    <name evidence="2" type="ORF">V1264_019654</name>
</gene>
<keyword evidence="1" id="KW-0732">Signal</keyword>
<dbReference type="AlphaFoldDB" id="A0AAN9BFV8"/>
<dbReference type="PANTHER" id="PTHR10697:SF13">
    <property type="entry name" value="RICIN B LECTIN DOMAIN-CONTAINING PROTEIN"/>
    <property type="match status" value="1"/>
</dbReference>
<protein>
    <submittedName>
        <fullName evidence="2">Uncharacterized protein</fullName>
    </submittedName>
</protein>
<organism evidence="2 3">
    <name type="scientific">Littorina saxatilis</name>
    <dbReference type="NCBI Taxonomy" id="31220"/>
    <lineage>
        <taxon>Eukaryota</taxon>
        <taxon>Metazoa</taxon>
        <taxon>Spiralia</taxon>
        <taxon>Lophotrochozoa</taxon>
        <taxon>Mollusca</taxon>
        <taxon>Gastropoda</taxon>
        <taxon>Caenogastropoda</taxon>
        <taxon>Littorinimorpha</taxon>
        <taxon>Littorinoidea</taxon>
        <taxon>Littorinidae</taxon>
        <taxon>Littorina</taxon>
    </lineage>
</organism>
<dbReference type="Proteomes" id="UP001374579">
    <property type="component" value="Unassembled WGS sequence"/>
</dbReference>
<accession>A0AAN9BFV8</accession>
<comment type="caution">
    <text evidence="2">The sequence shown here is derived from an EMBL/GenBank/DDBJ whole genome shotgun (WGS) entry which is preliminary data.</text>
</comment>
<sequence>MLLLVLLLWSSFAQVRGEPYMCSPHLWEGKKWTLQITHTDQGPDVWESTSEFSVDIIGQRFASRETGVRFGQPYDIFYLYYYPANTLFRVHDGKCRSSAIEGAIKQNCLNMPDQYAVENLNEFLATYVNGTYCGGVRGVRDGVGYFHSITPYGFNSPVMEQTQGDVDSVPTYRVSNYYNVTSGIKDPTVFTPPLSCIQTQDLATEDFGIHRPESLFL</sequence>
<dbReference type="GO" id="GO:0005764">
    <property type="term" value="C:lysosome"/>
    <property type="evidence" value="ECO:0007669"/>
    <property type="project" value="TreeGrafter"/>
</dbReference>
<dbReference type="GO" id="GO:0007160">
    <property type="term" value="P:cell-matrix adhesion"/>
    <property type="evidence" value="ECO:0007669"/>
    <property type="project" value="InterPro"/>
</dbReference>
<feature type="signal peptide" evidence="1">
    <location>
        <begin position="1"/>
        <end position="17"/>
    </location>
</feature>
<dbReference type="PANTHER" id="PTHR10697">
    <property type="entry name" value="MAMMALIAN EPENDYMIN-RELATED PROTEIN 1"/>
    <property type="match status" value="1"/>
</dbReference>
<evidence type="ECO:0000313" key="3">
    <source>
        <dbReference type="Proteomes" id="UP001374579"/>
    </source>
</evidence>
<feature type="chain" id="PRO_5042996028" evidence="1">
    <location>
        <begin position="18"/>
        <end position="217"/>
    </location>
</feature>
<dbReference type="GO" id="GO:0005576">
    <property type="term" value="C:extracellular region"/>
    <property type="evidence" value="ECO:0007669"/>
    <property type="project" value="InterPro"/>
</dbReference>
<keyword evidence="3" id="KW-1185">Reference proteome</keyword>
<dbReference type="GO" id="GO:0005509">
    <property type="term" value="F:calcium ion binding"/>
    <property type="evidence" value="ECO:0007669"/>
    <property type="project" value="InterPro"/>
</dbReference>
<dbReference type="EMBL" id="JBAMIC010000008">
    <property type="protein sequence ID" value="KAK7105030.1"/>
    <property type="molecule type" value="Genomic_DNA"/>
</dbReference>
<reference evidence="2 3" key="1">
    <citation type="submission" date="2024-02" db="EMBL/GenBank/DDBJ databases">
        <title>Chromosome-scale genome assembly of the rough periwinkle Littorina saxatilis.</title>
        <authorList>
            <person name="De Jode A."/>
            <person name="Faria R."/>
            <person name="Formenti G."/>
            <person name="Sims Y."/>
            <person name="Smith T.P."/>
            <person name="Tracey A."/>
            <person name="Wood J.M.D."/>
            <person name="Zagrodzka Z.B."/>
            <person name="Johannesson K."/>
            <person name="Butlin R.K."/>
            <person name="Leder E.H."/>
        </authorList>
    </citation>
    <scope>NUCLEOTIDE SEQUENCE [LARGE SCALE GENOMIC DNA]</scope>
    <source>
        <strain evidence="2">Snail1</strain>
        <tissue evidence="2">Muscle</tissue>
    </source>
</reference>
<proteinExistence type="predicted"/>
<evidence type="ECO:0000256" key="1">
    <source>
        <dbReference type="SAM" id="SignalP"/>
    </source>
</evidence>